<reference evidence="1" key="1">
    <citation type="journal article" date="2019" name="bioRxiv">
        <title>The Genome of the Zebra Mussel, Dreissena polymorpha: A Resource for Invasive Species Research.</title>
        <authorList>
            <person name="McCartney M.A."/>
            <person name="Auch B."/>
            <person name="Kono T."/>
            <person name="Mallez S."/>
            <person name="Zhang Y."/>
            <person name="Obille A."/>
            <person name="Becker A."/>
            <person name="Abrahante J.E."/>
            <person name="Garbe J."/>
            <person name="Badalamenti J.P."/>
            <person name="Herman A."/>
            <person name="Mangelson H."/>
            <person name="Liachko I."/>
            <person name="Sullivan S."/>
            <person name="Sone E.D."/>
            <person name="Koren S."/>
            <person name="Silverstein K.A.T."/>
            <person name="Beckman K.B."/>
            <person name="Gohl D.M."/>
        </authorList>
    </citation>
    <scope>NUCLEOTIDE SEQUENCE</scope>
    <source>
        <strain evidence="1">Duluth1</strain>
        <tissue evidence="1">Whole animal</tissue>
    </source>
</reference>
<proteinExistence type="predicted"/>
<dbReference type="Proteomes" id="UP000828390">
    <property type="component" value="Unassembled WGS sequence"/>
</dbReference>
<dbReference type="AlphaFoldDB" id="A0A9D4FXJ1"/>
<name>A0A9D4FXJ1_DREPO</name>
<accession>A0A9D4FXJ1</accession>
<organism evidence="1 2">
    <name type="scientific">Dreissena polymorpha</name>
    <name type="common">Zebra mussel</name>
    <name type="synonym">Mytilus polymorpha</name>
    <dbReference type="NCBI Taxonomy" id="45954"/>
    <lineage>
        <taxon>Eukaryota</taxon>
        <taxon>Metazoa</taxon>
        <taxon>Spiralia</taxon>
        <taxon>Lophotrochozoa</taxon>
        <taxon>Mollusca</taxon>
        <taxon>Bivalvia</taxon>
        <taxon>Autobranchia</taxon>
        <taxon>Heteroconchia</taxon>
        <taxon>Euheterodonta</taxon>
        <taxon>Imparidentia</taxon>
        <taxon>Neoheterodontei</taxon>
        <taxon>Myida</taxon>
        <taxon>Dreissenoidea</taxon>
        <taxon>Dreissenidae</taxon>
        <taxon>Dreissena</taxon>
    </lineage>
</organism>
<comment type="caution">
    <text evidence="1">The sequence shown here is derived from an EMBL/GenBank/DDBJ whole genome shotgun (WGS) entry which is preliminary data.</text>
</comment>
<sequence>MLTFGTRKTVFACHTKAIHVNTILTVASRQTQPAVAVYAFASRVTLIAMTHALWPLRPSVQRTLIAGCLSYVLPENVVVLRVTVCDHWTLEAV</sequence>
<evidence type="ECO:0000313" key="1">
    <source>
        <dbReference type="EMBL" id="KAH3804958.1"/>
    </source>
</evidence>
<reference evidence="1" key="2">
    <citation type="submission" date="2020-11" db="EMBL/GenBank/DDBJ databases">
        <authorList>
            <person name="McCartney M.A."/>
            <person name="Auch B."/>
            <person name="Kono T."/>
            <person name="Mallez S."/>
            <person name="Becker A."/>
            <person name="Gohl D.M."/>
            <person name="Silverstein K.A.T."/>
            <person name="Koren S."/>
            <person name="Bechman K.B."/>
            <person name="Herman A."/>
            <person name="Abrahante J.E."/>
            <person name="Garbe J."/>
        </authorList>
    </citation>
    <scope>NUCLEOTIDE SEQUENCE</scope>
    <source>
        <strain evidence="1">Duluth1</strain>
        <tissue evidence="1">Whole animal</tissue>
    </source>
</reference>
<keyword evidence="2" id="KW-1185">Reference proteome</keyword>
<evidence type="ECO:0000313" key="2">
    <source>
        <dbReference type="Proteomes" id="UP000828390"/>
    </source>
</evidence>
<protein>
    <submittedName>
        <fullName evidence="1">Uncharacterized protein</fullName>
    </submittedName>
</protein>
<gene>
    <name evidence="1" type="ORF">DPMN_133250</name>
</gene>
<dbReference type="EMBL" id="JAIWYP010000006">
    <property type="protein sequence ID" value="KAH3804958.1"/>
    <property type="molecule type" value="Genomic_DNA"/>
</dbReference>